<name>A0ACC2WTG2_9TREE</name>
<reference evidence="1" key="1">
    <citation type="submission" date="2023-04" db="EMBL/GenBank/DDBJ databases">
        <title>Draft Genome sequencing of Naganishia species isolated from polar environments using Oxford Nanopore Technology.</title>
        <authorList>
            <person name="Leo P."/>
            <person name="Venkateswaran K."/>
        </authorList>
    </citation>
    <scope>NUCLEOTIDE SEQUENCE</scope>
    <source>
        <strain evidence="1">MNA-CCFEE 5262</strain>
    </source>
</reference>
<dbReference type="EMBL" id="JASBWS010000008">
    <property type="protein sequence ID" value="KAJ9114590.1"/>
    <property type="molecule type" value="Genomic_DNA"/>
</dbReference>
<protein>
    <submittedName>
        <fullName evidence="1">Uncharacterized protein</fullName>
    </submittedName>
</protein>
<sequence length="1410" mass="153829">MTEDSSIPATKEGHRSPRISLHRKTPSSGESAKSSTSNSSLSPRPSIRKALLQSPAKKAVGLLNVMSPSRRGSETLPDVSAAAASQPDKSIAEEVSLSTTGDATKAGAVTPEATRSLESLSMEDTRASSQEQPQKVTPTPQPSNLPSVISGGKLAINRPTTRSPPTLPPRSIYEQMKPTPPKHIEDKDEGMVVDPSSSEHAAEPELVAIEDAEPPPPPLIYEVEDNGSGPPPFDSKSPWGTTASVEPVDYSMWDDTNSVPLNMFNDENNVDNALGLSEGIHAFHLATRSEDLETHNQLGPGITYVRMLNTGVHSGHQVFCIKPADEQTSTDIPTELVQSALSSIPRTPENQGDIRFPARWMFCLDCAGWFRIVSGTSTSENFLEGFTIRPGVDLKNSSIGDAQTKIQAIHQAITCGSSDHRRSHHFHKIPNSIPQPPSADFDTEVTGISAEKINETANLSSYHCCYCGLFLAYDTTAPVSALFSTDLLNRLRRRDPALGDQDAPAVRFYRSLKLLHSILFNILTGKQRPHIKADAKTFVDKIGMDQIGKELMEQSGFQLIEVEEDEIKRKRWTLSLDNDSAVKTATRAWVELGMRLAGVDNPSRQESLVGTLDALGFSTAIQSGLSSAVRTQSPTDAPGDRRMTFDTLGPNTASRMHPSMPFQMACVEIGCSPLDSADAISHAVINQTICNAKHTPQIMDAFEILAAHTDTSDFFGAEEAEKLQSAFVTLKSSGFPGSADMQAAYSFFHFDESVIRLIESSTDTTEGPSLVLLQARQLLNLPENEEQAAQPVSQEQQKQREDVLRSLESLGNGFGNSEFSKAIALLREEALELPEALKVLEIADASIIAPEFWEIIYKSYVLEVPESVQRDKLKKAFEVIAKRLNPAGLRELVDTGKSAAPALPAGLFNIGIFTPSGNCALAFRLDKRSIKQVLEHLKLWSAGGQLHYPSLNAHADENAVRPEKELAYLALVTAADEHIKEASSDQPSAGTDVTLVNEEPMDLDHDVSASSSGKSVLGKRSTEERDLPEGGQIQPTTEPTEPVDAASAVPNIESSPLSPTSDTGRPIKPLRNASQNNVQSQSTMDEDRETAMDVSAGVTESALIVDSVSSNEVIPTPPPLPPRQHRPSMTSDMMFGQQHDISECMDNILFQVEAALASEKDASGIEESNLVKRLFYGKAKQQLLLPSKSADPPSEELVPQPSVEVVYNNILLSVNEDRGLDLYDKFHDMYFGLDDIEIDGVKGKKSELLDELPPLLHIQLQSGPIANDLDNLREALFSLDPEQEQLYAALDAESASVKQAVADAEKGIQERRAELDALWSEDRECEYELSSVFMHRANTYFQFNDETVRMTNAKEVLQDTTGSNANPYLLVYAKKGSNAIEVMTRERKQLLAEMNAAPPVMTEARSMIDT</sequence>
<proteinExistence type="predicted"/>
<accession>A0ACC2WTG2</accession>
<organism evidence="1 2">
    <name type="scientific">Naganishia adeliensis</name>
    <dbReference type="NCBI Taxonomy" id="92952"/>
    <lineage>
        <taxon>Eukaryota</taxon>
        <taxon>Fungi</taxon>
        <taxon>Dikarya</taxon>
        <taxon>Basidiomycota</taxon>
        <taxon>Agaricomycotina</taxon>
        <taxon>Tremellomycetes</taxon>
        <taxon>Filobasidiales</taxon>
        <taxon>Filobasidiaceae</taxon>
        <taxon>Naganishia</taxon>
    </lineage>
</organism>
<evidence type="ECO:0000313" key="2">
    <source>
        <dbReference type="Proteomes" id="UP001230649"/>
    </source>
</evidence>
<gene>
    <name evidence="1" type="ORF">QFC20_001464</name>
</gene>
<keyword evidence="2" id="KW-1185">Reference proteome</keyword>
<dbReference type="Proteomes" id="UP001230649">
    <property type="component" value="Unassembled WGS sequence"/>
</dbReference>
<comment type="caution">
    <text evidence="1">The sequence shown here is derived from an EMBL/GenBank/DDBJ whole genome shotgun (WGS) entry which is preliminary data.</text>
</comment>
<evidence type="ECO:0000313" key="1">
    <source>
        <dbReference type="EMBL" id="KAJ9114590.1"/>
    </source>
</evidence>